<feature type="transmembrane region" description="Helical" evidence="7">
    <location>
        <begin position="99"/>
        <end position="117"/>
    </location>
</feature>
<feature type="transmembrane region" description="Helical" evidence="7">
    <location>
        <begin position="377"/>
        <end position="397"/>
    </location>
</feature>
<evidence type="ECO:0000256" key="2">
    <source>
        <dbReference type="ARBA" id="ARBA00010323"/>
    </source>
</evidence>
<dbReference type="GO" id="GO:0016020">
    <property type="term" value="C:membrane"/>
    <property type="evidence" value="ECO:0007669"/>
    <property type="project" value="UniProtKB-SubCell"/>
</dbReference>
<accession>A0A9W6YUZ5</accession>
<keyword evidence="4 7" id="KW-1133">Transmembrane helix</keyword>
<evidence type="ECO:0000313" key="9">
    <source>
        <dbReference type="Proteomes" id="UP001165063"/>
    </source>
</evidence>
<proteinExistence type="inferred from homology"/>
<organism evidence="8 9">
    <name type="scientific">Ambrosiozyma monospora</name>
    <name type="common">Yeast</name>
    <name type="synonym">Endomycopsis monosporus</name>
    <dbReference type="NCBI Taxonomy" id="43982"/>
    <lineage>
        <taxon>Eukaryota</taxon>
        <taxon>Fungi</taxon>
        <taxon>Dikarya</taxon>
        <taxon>Ascomycota</taxon>
        <taxon>Saccharomycotina</taxon>
        <taxon>Pichiomycetes</taxon>
        <taxon>Pichiales</taxon>
        <taxon>Pichiaceae</taxon>
        <taxon>Ambrosiozyma</taxon>
    </lineage>
</organism>
<evidence type="ECO:0000256" key="5">
    <source>
        <dbReference type="ARBA" id="ARBA00023136"/>
    </source>
</evidence>
<sequence length="584" mass="68845">MKYNPLLFFSLETLDTRLDNSTDLEKKLAIQAKANPSRWNTLEFKFYGVCFLIVVPLMFKAAMDASNETNPNYWIYKGILSDGWIFGRKVDNSDSQYRFFRDNFLLLGGMILLHQILRRISLFFKVRRTLFDLVYGVSFLFIAHGFNFIRIIFHVSVMYFFGTFVSYKNKKVALILLWVYGIGTLFLNDRYRQVRFGQILNALSFMDSFHGIIERWDVFFNFTLLKMLSFNLDFIKRNDDLLDSVKNSSNKAKTSNEEESIPLREASESQPVTPNGSPSIKYLNERQRLDYPLEISDYNYGNYLSYVTYTPLLIAGPIMTFNDYMYQTRFTLPSINWKRTFVYGLRLGFCILTMEFILHYIYVVAVSKAKAWYNDTPFQISMIGFFNLNIIWLKLLIPWRLFRFWALCDGIDPPENMIRCMDNNFSAMQFWRAWHRSYNKWVIRYIYVPLGGSKNRILGSLAVFSFVAIWHDIELRLLIWGWLVVLFLLPEIVLTQLFVPYRKEWWYRHVCALGGVANIWMMMLANLFGFCLGKDGILNLLHDMFHTVNGFGFFISACASLWIGCQVMYELRESEARRGVYVKC</sequence>
<keyword evidence="3 7" id="KW-0812">Transmembrane</keyword>
<reference evidence="8" key="1">
    <citation type="submission" date="2023-04" db="EMBL/GenBank/DDBJ databases">
        <title>Ambrosiozyma monospora NBRC 1965.</title>
        <authorList>
            <person name="Ichikawa N."/>
            <person name="Sato H."/>
            <person name="Tonouchi N."/>
        </authorList>
    </citation>
    <scope>NUCLEOTIDE SEQUENCE</scope>
    <source>
        <strain evidence="8">NBRC 1965</strain>
    </source>
</reference>
<evidence type="ECO:0000256" key="4">
    <source>
        <dbReference type="ARBA" id="ARBA00022989"/>
    </source>
</evidence>
<dbReference type="GO" id="GO:0005783">
    <property type="term" value="C:endoplasmic reticulum"/>
    <property type="evidence" value="ECO:0007669"/>
    <property type="project" value="TreeGrafter"/>
</dbReference>
<feature type="region of interest" description="Disordered" evidence="6">
    <location>
        <begin position="247"/>
        <end position="279"/>
    </location>
</feature>
<dbReference type="PANTHER" id="PTHR13285">
    <property type="entry name" value="ACYLTRANSFERASE"/>
    <property type="match status" value="1"/>
</dbReference>
<evidence type="ECO:0000256" key="3">
    <source>
        <dbReference type="ARBA" id="ARBA00022692"/>
    </source>
</evidence>
<evidence type="ECO:0000256" key="6">
    <source>
        <dbReference type="SAM" id="MobiDB-lite"/>
    </source>
</evidence>
<feature type="transmembrane region" description="Helical" evidence="7">
    <location>
        <begin position="343"/>
        <end position="365"/>
    </location>
</feature>
<evidence type="ECO:0000256" key="7">
    <source>
        <dbReference type="SAM" id="Phobius"/>
    </source>
</evidence>
<comment type="similarity">
    <text evidence="2">Belongs to the membrane-bound acyltransferase family.</text>
</comment>
<dbReference type="OrthoDB" id="420606at2759"/>
<protein>
    <submittedName>
        <fullName evidence="8">Unnamed protein product</fullName>
    </submittedName>
</protein>
<name>A0A9W6YUZ5_AMBMO</name>
<feature type="transmembrane region" description="Helical" evidence="7">
    <location>
        <begin position="129"/>
        <end position="152"/>
    </location>
</feature>
<keyword evidence="5 7" id="KW-0472">Membrane</keyword>
<dbReference type="Proteomes" id="UP001165063">
    <property type="component" value="Unassembled WGS sequence"/>
</dbReference>
<evidence type="ECO:0000256" key="1">
    <source>
        <dbReference type="ARBA" id="ARBA00004141"/>
    </source>
</evidence>
<dbReference type="InterPro" id="IPR051085">
    <property type="entry name" value="MB_O-acyltransferase"/>
</dbReference>
<feature type="transmembrane region" description="Helical" evidence="7">
    <location>
        <begin position="550"/>
        <end position="569"/>
    </location>
</feature>
<feature type="transmembrane region" description="Helical" evidence="7">
    <location>
        <begin position="511"/>
        <end position="530"/>
    </location>
</feature>
<dbReference type="InterPro" id="IPR004299">
    <property type="entry name" value="MBOAT_fam"/>
</dbReference>
<dbReference type="AlphaFoldDB" id="A0A9W6YUZ5"/>
<dbReference type="PANTHER" id="PTHR13285:SF18">
    <property type="entry name" value="PROTEIN-CYSTEINE N-PALMITOYLTRANSFERASE RASP"/>
    <property type="match status" value="1"/>
</dbReference>
<dbReference type="GO" id="GO:0008374">
    <property type="term" value="F:O-acyltransferase activity"/>
    <property type="evidence" value="ECO:0007669"/>
    <property type="project" value="TreeGrafter"/>
</dbReference>
<dbReference type="EMBL" id="BSXU01000513">
    <property type="protein sequence ID" value="GMG20941.1"/>
    <property type="molecule type" value="Genomic_DNA"/>
</dbReference>
<feature type="compositionally biased region" description="Polar residues" evidence="6">
    <location>
        <begin position="268"/>
        <end position="278"/>
    </location>
</feature>
<comment type="subcellular location">
    <subcellularLocation>
        <location evidence="1">Membrane</location>
        <topology evidence="1">Multi-pass membrane protein</topology>
    </subcellularLocation>
</comment>
<feature type="transmembrane region" description="Helical" evidence="7">
    <location>
        <begin position="46"/>
        <end position="63"/>
    </location>
</feature>
<dbReference type="GO" id="GO:0006506">
    <property type="term" value="P:GPI anchor biosynthetic process"/>
    <property type="evidence" value="ECO:0007669"/>
    <property type="project" value="TreeGrafter"/>
</dbReference>
<keyword evidence="9" id="KW-1185">Reference proteome</keyword>
<feature type="transmembrane region" description="Helical" evidence="7">
    <location>
        <begin position="479"/>
        <end position="499"/>
    </location>
</feature>
<gene>
    <name evidence="8" type="ORF">Amon01_000160800</name>
</gene>
<dbReference type="Pfam" id="PF03062">
    <property type="entry name" value="MBOAT"/>
    <property type="match status" value="1"/>
</dbReference>
<comment type="caution">
    <text evidence="8">The sequence shown here is derived from an EMBL/GenBank/DDBJ whole genome shotgun (WGS) entry which is preliminary data.</text>
</comment>
<evidence type="ECO:0000313" key="8">
    <source>
        <dbReference type="EMBL" id="GMG20941.1"/>
    </source>
</evidence>
<feature type="transmembrane region" description="Helical" evidence="7">
    <location>
        <begin position="172"/>
        <end position="188"/>
    </location>
</feature>